<dbReference type="EMBL" id="GBRH01179091">
    <property type="protein sequence ID" value="JAE18805.1"/>
    <property type="molecule type" value="Transcribed_RNA"/>
</dbReference>
<evidence type="ECO:0000313" key="1">
    <source>
        <dbReference type="EMBL" id="JAE18805.1"/>
    </source>
</evidence>
<sequence length="88" mass="9771">MSLTSESKASKVTDMCVFLIFTLMMHMHKGLKQPWCCFPSLFSLLLVPQHFLLSSSSYYPFFSLLFGVCLKCVRGNGARLAAACGLLV</sequence>
<accession>A0A0A9PH36</accession>
<protein>
    <submittedName>
        <fullName evidence="1">Uncharacterized protein</fullName>
    </submittedName>
</protein>
<name>A0A0A9PH36_ARUDO</name>
<proteinExistence type="predicted"/>
<organism evidence="1">
    <name type="scientific">Arundo donax</name>
    <name type="common">Giant reed</name>
    <name type="synonym">Donax arundinaceus</name>
    <dbReference type="NCBI Taxonomy" id="35708"/>
    <lineage>
        <taxon>Eukaryota</taxon>
        <taxon>Viridiplantae</taxon>
        <taxon>Streptophyta</taxon>
        <taxon>Embryophyta</taxon>
        <taxon>Tracheophyta</taxon>
        <taxon>Spermatophyta</taxon>
        <taxon>Magnoliopsida</taxon>
        <taxon>Liliopsida</taxon>
        <taxon>Poales</taxon>
        <taxon>Poaceae</taxon>
        <taxon>PACMAD clade</taxon>
        <taxon>Arundinoideae</taxon>
        <taxon>Arundineae</taxon>
        <taxon>Arundo</taxon>
    </lineage>
</organism>
<reference evidence="1" key="2">
    <citation type="journal article" date="2015" name="Data Brief">
        <title>Shoot transcriptome of the giant reed, Arundo donax.</title>
        <authorList>
            <person name="Barrero R.A."/>
            <person name="Guerrero F.D."/>
            <person name="Moolhuijzen P."/>
            <person name="Goolsby J.A."/>
            <person name="Tidwell J."/>
            <person name="Bellgard S.E."/>
            <person name="Bellgard M.I."/>
        </authorList>
    </citation>
    <scope>NUCLEOTIDE SEQUENCE</scope>
    <source>
        <tissue evidence="1">Shoot tissue taken approximately 20 cm above the soil surface</tissue>
    </source>
</reference>
<dbReference type="AlphaFoldDB" id="A0A0A9PH36"/>
<reference evidence="1" key="1">
    <citation type="submission" date="2014-09" db="EMBL/GenBank/DDBJ databases">
        <authorList>
            <person name="Magalhaes I.L.F."/>
            <person name="Oliveira U."/>
            <person name="Santos F.R."/>
            <person name="Vidigal T.H.D.A."/>
            <person name="Brescovit A.D."/>
            <person name="Santos A.J."/>
        </authorList>
    </citation>
    <scope>NUCLEOTIDE SEQUENCE</scope>
    <source>
        <tissue evidence="1">Shoot tissue taken approximately 20 cm above the soil surface</tissue>
    </source>
</reference>